<feature type="binding site" evidence="6">
    <location>
        <position position="234"/>
    </location>
    <ligand>
        <name>substrate</name>
    </ligand>
</feature>
<dbReference type="InterPro" id="IPR029043">
    <property type="entry name" value="GcvT/YgfZ_C"/>
</dbReference>
<evidence type="ECO:0000313" key="10">
    <source>
        <dbReference type="Proteomes" id="UP001596118"/>
    </source>
</evidence>
<dbReference type="SUPFAM" id="SSF101790">
    <property type="entry name" value="Aminomethyltransferase beta-barrel domain"/>
    <property type="match status" value="1"/>
</dbReference>
<dbReference type="InterPro" id="IPR006222">
    <property type="entry name" value="GCVT_N"/>
</dbReference>
<keyword evidence="2 5" id="KW-0032">Aminotransferase</keyword>
<dbReference type="GO" id="GO:0019464">
    <property type="term" value="P:glycine decarboxylation via glycine cleavage system"/>
    <property type="evidence" value="ECO:0007669"/>
    <property type="project" value="UniProtKB-UniRule"/>
</dbReference>
<dbReference type="HAMAP" id="MF_00259">
    <property type="entry name" value="GcvT"/>
    <property type="match status" value="1"/>
</dbReference>
<dbReference type="EMBL" id="JBHSKY010000003">
    <property type="protein sequence ID" value="MFC5277801.1"/>
    <property type="molecule type" value="Genomic_DNA"/>
</dbReference>
<keyword evidence="3 5" id="KW-0808">Transferase</keyword>
<evidence type="ECO:0000259" key="8">
    <source>
        <dbReference type="Pfam" id="PF08669"/>
    </source>
</evidence>
<protein>
    <recommendedName>
        <fullName evidence="5">Probable aminomethyltransferase</fullName>
        <ecNumber evidence="5">2.1.2.10</ecNumber>
    </recommendedName>
    <alternativeName>
        <fullName evidence="5">Glycine cleavage system T protein</fullName>
    </alternativeName>
</protein>
<dbReference type="NCBIfam" id="NF001567">
    <property type="entry name" value="PRK00389.1"/>
    <property type="match status" value="1"/>
</dbReference>
<dbReference type="InterPro" id="IPR028896">
    <property type="entry name" value="GcvT/YgfZ/DmdA"/>
</dbReference>
<dbReference type="InterPro" id="IPR006223">
    <property type="entry name" value="GcvT"/>
</dbReference>
<accession>A0ABD5QZ13</accession>
<comment type="function">
    <text evidence="5">The glycine cleavage system catalyzes the degradation of glycine.</text>
</comment>
<dbReference type="InterPro" id="IPR027266">
    <property type="entry name" value="TrmE/GcvT-like"/>
</dbReference>
<evidence type="ECO:0000313" key="9">
    <source>
        <dbReference type="EMBL" id="MFC5277801.1"/>
    </source>
</evidence>
<comment type="similarity">
    <text evidence="1 5">Belongs to the GcvT family.</text>
</comment>
<feature type="domain" description="GCVT N-terminal" evidence="7">
    <location>
        <begin position="8"/>
        <end position="106"/>
    </location>
</feature>
<dbReference type="SUPFAM" id="SSF103025">
    <property type="entry name" value="Folate-binding domain"/>
    <property type="match status" value="1"/>
</dbReference>
<evidence type="ECO:0000256" key="4">
    <source>
        <dbReference type="ARBA" id="ARBA00047665"/>
    </source>
</evidence>
<dbReference type="EC" id="2.1.2.10" evidence="5"/>
<dbReference type="PANTHER" id="PTHR43757:SF2">
    <property type="entry name" value="AMINOMETHYLTRANSFERASE, MITOCHONDRIAL"/>
    <property type="match status" value="1"/>
</dbReference>
<reference evidence="9 10" key="1">
    <citation type="journal article" date="2019" name="Int. J. Syst. Evol. Microbiol.">
        <title>The Global Catalogue of Microorganisms (GCM) 10K type strain sequencing project: providing services to taxonomists for standard genome sequencing and annotation.</title>
        <authorList>
            <consortium name="The Broad Institute Genomics Platform"/>
            <consortium name="The Broad Institute Genome Sequencing Center for Infectious Disease"/>
            <person name="Wu L."/>
            <person name="Ma J."/>
        </authorList>
    </citation>
    <scope>NUCLEOTIDE SEQUENCE [LARGE SCALE GENOMIC DNA]</scope>
    <source>
        <strain evidence="9 10">CGMCC 1.12124</strain>
    </source>
</reference>
<dbReference type="RefSeq" id="WP_256412322.1">
    <property type="nucleotide sequence ID" value="NZ_JANHDM010000009.1"/>
</dbReference>
<dbReference type="InterPro" id="IPR022903">
    <property type="entry name" value="GcvT_bac"/>
</dbReference>
<comment type="caution">
    <text evidence="9">The sequence shown here is derived from an EMBL/GenBank/DDBJ whole genome shotgun (WGS) entry which is preliminary data.</text>
</comment>
<dbReference type="InterPro" id="IPR013977">
    <property type="entry name" value="GcvT_C"/>
</dbReference>
<comment type="subunit">
    <text evidence="5">The glycine cleavage system is composed of four proteins: P, T, L and H.</text>
</comment>
<proteinExistence type="inferred from homology"/>
<dbReference type="AlphaFoldDB" id="A0ABD5QZ13"/>
<evidence type="ECO:0000259" key="7">
    <source>
        <dbReference type="Pfam" id="PF01571"/>
    </source>
</evidence>
<dbReference type="PANTHER" id="PTHR43757">
    <property type="entry name" value="AMINOMETHYLTRANSFERASE"/>
    <property type="match status" value="1"/>
</dbReference>
<evidence type="ECO:0000256" key="5">
    <source>
        <dbReference type="HAMAP-Rule" id="MF_00259"/>
    </source>
</evidence>
<dbReference type="NCBIfam" id="TIGR00528">
    <property type="entry name" value="gcvT"/>
    <property type="match status" value="1"/>
</dbReference>
<feature type="domain" description="GCVT N-terminal" evidence="7">
    <location>
        <begin position="134"/>
        <end position="296"/>
    </location>
</feature>
<dbReference type="Pfam" id="PF08669">
    <property type="entry name" value="GCV_T_C"/>
    <property type="match status" value="1"/>
</dbReference>
<sequence length="396" mass="41757">MSERTPPLHGVHEARGASFTDFGGWQMPVEFDSIREEHAAVREAVGAFDVSHMGEIEVSGPDATTLMNRLTTNDVAALGPGDSQYAAVTDEDGIMLDDTVVYRLPDGVEAGSATASLAGLDGETDGDLDATSGEPAYLFVPNAGHDGEMTERWIDYRDDHDFDAAVANTTAEWAMFAIQGPEAVDAMEGALGDDAAAPPDAVAGLSKFQATLATVGGVASWVARTGYTGEDGFEVMCPAVDAETVWSAFDVQPCGLGARDTLRTEMGFLLSGQDFDPDGEPRTPYEAGIGFVVDLDTEFVGRDALAAERDDGGPTETFTGVKLLERGVPRGGYAVTDGDLTRIGHLTSGTMSPTLGEPIGLGYLREEHAEPGTEVSVVVRGDEKRAEVVTPPFLDQ</sequence>
<evidence type="ECO:0000256" key="3">
    <source>
        <dbReference type="ARBA" id="ARBA00022679"/>
    </source>
</evidence>
<keyword evidence="10" id="KW-1185">Reference proteome</keyword>
<dbReference type="Pfam" id="PF01571">
    <property type="entry name" value="GCV_T"/>
    <property type="match status" value="2"/>
</dbReference>
<feature type="domain" description="Aminomethyltransferase C-terminal" evidence="8">
    <location>
        <begin position="320"/>
        <end position="395"/>
    </location>
</feature>
<gene>
    <name evidence="5 9" type="primary">gcvT</name>
    <name evidence="9" type="ORF">ACFPM1_03325</name>
</gene>
<comment type="catalytic activity">
    <reaction evidence="4 5">
        <text>N(6)-[(R)-S(8)-aminomethyldihydrolipoyl]-L-lysyl-[protein] + (6S)-5,6,7,8-tetrahydrofolate = N(6)-[(R)-dihydrolipoyl]-L-lysyl-[protein] + (6R)-5,10-methylene-5,6,7,8-tetrahydrofolate + NH4(+)</text>
        <dbReference type="Rhea" id="RHEA:16945"/>
        <dbReference type="Rhea" id="RHEA-COMP:10475"/>
        <dbReference type="Rhea" id="RHEA-COMP:10492"/>
        <dbReference type="ChEBI" id="CHEBI:15636"/>
        <dbReference type="ChEBI" id="CHEBI:28938"/>
        <dbReference type="ChEBI" id="CHEBI:57453"/>
        <dbReference type="ChEBI" id="CHEBI:83100"/>
        <dbReference type="ChEBI" id="CHEBI:83143"/>
        <dbReference type="EC" id="2.1.2.10"/>
    </reaction>
</comment>
<dbReference type="PIRSF" id="PIRSF006487">
    <property type="entry name" value="GcvT"/>
    <property type="match status" value="1"/>
</dbReference>
<dbReference type="Proteomes" id="UP001596118">
    <property type="component" value="Unassembled WGS sequence"/>
</dbReference>
<organism evidence="9 10">
    <name type="scientific">Halorubrum rubrum</name>
    <dbReference type="NCBI Taxonomy" id="1126240"/>
    <lineage>
        <taxon>Archaea</taxon>
        <taxon>Methanobacteriati</taxon>
        <taxon>Methanobacteriota</taxon>
        <taxon>Stenosarchaea group</taxon>
        <taxon>Halobacteria</taxon>
        <taxon>Halobacteriales</taxon>
        <taxon>Haloferacaceae</taxon>
        <taxon>Halorubrum</taxon>
    </lineage>
</organism>
<evidence type="ECO:0000256" key="2">
    <source>
        <dbReference type="ARBA" id="ARBA00022576"/>
    </source>
</evidence>
<evidence type="ECO:0000256" key="1">
    <source>
        <dbReference type="ARBA" id="ARBA00008609"/>
    </source>
</evidence>
<name>A0ABD5QZ13_9EURY</name>
<dbReference type="Gene3D" id="3.30.1360.120">
    <property type="entry name" value="Probable tRNA modification gtpase trme, domain 1"/>
    <property type="match status" value="1"/>
</dbReference>
<dbReference type="GO" id="GO:0004047">
    <property type="term" value="F:aminomethyltransferase activity"/>
    <property type="evidence" value="ECO:0007669"/>
    <property type="project" value="UniProtKB-UniRule"/>
</dbReference>
<evidence type="ECO:0000256" key="6">
    <source>
        <dbReference type="PIRSR" id="PIRSR006487-1"/>
    </source>
</evidence>
<dbReference type="GO" id="GO:0008483">
    <property type="term" value="F:transaminase activity"/>
    <property type="evidence" value="ECO:0007669"/>
    <property type="project" value="UniProtKB-KW"/>
</dbReference>